<evidence type="ECO:0000256" key="2">
    <source>
        <dbReference type="ARBA" id="ARBA00023125"/>
    </source>
</evidence>
<dbReference type="RefSeq" id="WP_106186383.1">
    <property type="nucleotide sequence ID" value="NZ_PVTF01000002.1"/>
</dbReference>
<protein>
    <submittedName>
        <fullName evidence="5">DNA-binding GntR family transcriptional regulator</fullName>
    </submittedName>
</protein>
<comment type="caution">
    <text evidence="5">The sequence shown here is derived from an EMBL/GenBank/DDBJ whole genome shotgun (WGS) entry which is preliminary data.</text>
</comment>
<accession>A0A2T0TGP2</accession>
<dbReference type="Proteomes" id="UP000239494">
    <property type="component" value="Unassembled WGS sequence"/>
</dbReference>
<dbReference type="OrthoDB" id="3186208at2"/>
<dbReference type="Pfam" id="PF00392">
    <property type="entry name" value="GntR"/>
    <property type="match status" value="1"/>
</dbReference>
<organism evidence="5 6">
    <name type="scientific">Umezawaea tangerina</name>
    <dbReference type="NCBI Taxonomy" id="84725"/>
    <lineage>
        <taxon>Bacteria</taxon>
        <taxon>Bacillati</taxon>
        <taxon>Actinomycetota</taxon>
        <taxon>Actinomycetes</taxon>
        <taxon>Pseudonocardiales</taxon>
        <taxon>Pseudonocardiaceae</taxon>
        <taxon>Umezawaea</taxon>
    </lineage>
</organism>
<dbReference type="InterPro" id="IPR011711">
    <property type="entry name" value="GntR_C"/>
</dbReference>
<dbReference type="SUPFAM" id="SSF46785">
    <property type="entry name" value="Winged helix' DNA-binding domain"/>
    <property type="match status" value="1"/>
</dbReference>
<dbReference type="InterPro" id="IPR036390">
    <property type="entry name" value="WH_DNA-bd_sf"/>
</dbReference>
<dbReference type="InterPro" id="IPR008920">
    <property type="entry name" value="TF_FadR/GntR_C"/>
</dbReference>
<dbReference type="PANTHER" id="PTHR43537:SF24">
    <property type="entry name" value="GLUCONATE OPERON TRANSCRIPTIONAL REPRESSOR"/>
    <property type="match status" value="1"/>
</dbReference>
<dbReference type="InterPro" id="IPR036388">
    <property type="entry name" value="WH-like_DNA-bd_sf"/>
</dbReference>
<dbReference type="PANTHER" id="PTHR43537">
    <property type="entry name" value="TRANSCRIPTIONAL REGULATOR, GNTR FAMILY"/>
    <property type="match status" value="1"/>
</dbReference>
<evidence type="ECO:0000256" key="1">
    <source>
        <dbReference type="ARBA" id="ARBA00023015"/>
    </source>
</evidence>
<evidence type="ECO:0000259" key="4">
    <source>
        <dbReference type="PROSITE" id="PS50949"/>
    </source>
</evidence>
<dbReference type="PROSITE" id="PS50949">
    <property type="entry name" value="HTH_GNTR"/>
    <property type="match status" value="1"/>
</dbReference>
<keyword evidence="6" id="KW-1185">Reference proteome</keyword>
<keyword evidence="3" id="KW-0804">Transcription</keyword>
<sequence>MSRDTLSTLTNDTLADRSYRAVRDAIGSGELRPGEKITERGLAERLSVSPTPVREAIRRLEQDGLIERTGPRTVVVATIGDTARQDLAEVEIGLRGLVARFAARHATPDQLDRLDAILDEADDLHIVIRRRHDDGKPIEKHLDALFDTMQRFNDGVNACAANAVLVRLLDQTRVFSPAERRTRLLEHVAADKEFGQDRYASHRALVHALRAGDSTAAEQIVLEDARGGLNALRSEPRRDTGG</sequence>
<dbReference type="GO" id="GO:0043565">
    <property type="term" value="F:sequence-specific DNA binding"/>
    <property type="evidence" value="ECO:0007669"/>
    <property type="project" value="InterPro"/>
</dbReference>
<proteinExistence type="predicted"/>
<evidence type="ECO:0000313" key="5">
    <source>
        <dbReference type="EMBL" id="PRY44799.1"/>
    </source>
</evidence>
<dbReference type="EMBL" id="PVTF01000002">
    <property type="protein sequence ID" value="PRY44799.1"/>
    <property type="molecule type" value="Genomic_DNA"/>
</dbReference>
<keyword evidence="2 5" id="KW-0238">DNA-binding</keyword>
<dbReference type="SMART" id="SM00345">
    <property type="entry name" value="HTH_GNTR"/>
    <property type="match status" value="1"/>
</dbReference>
<dbReference type="CDD" id="cd07377">
    <property type="entry name" value="WHTH_GntR"/>
    <property type="match status" value="1"/>
</dbReference>
<feature type="domain" description="HTH gntR-type" evidence="4">
    <location>
        <begin position="12"/>
        <end position="79"/>
    </location>
</feature>
<dbReference type="Gene3D" id="1.20.120.530">
    <property type="entry name" value="GntR ligand-binding domain-like"/>
    <property type="match status" value="1"/>
</dbReference>
<evidence type="ECO:0000313" key="6">
    <source>
        <dbReference type="Proteomes" id="UP000239494"/>
    </source>
</evidence>
<dbReference type="InterPro" id="IPR000524">
    <property type="entry name" value="Tscrpt_reg_HTH_GntR"/>
</dbReference>
<gene>
    <name evidence="5" type="ORF">CLV43_102364</name>
</gene>
<dbReference type="Pfam" id="PF07729">
    <property type="entry name" value="FCD"/>
    <property type="match status" value="1"/>
</dbReference>
<keyword evidence="1" id="KW-0805">Transcription regulation</keyword>
<reference evidence="5 6" key="1">
    <citation type="submission" date="2018-03" db="EMBL/GenBank/DDBJ databases">
        <title>Genomic Encyclopedia of Archaeal and Bacterial Type Strains, Phase II (KMG-II): from individual species to whole genera.</title>
        <authorList>
            <person name="Goeker M."/>
        </authorList>
    </citation>
    <scope>NUCLEOTIDE SEQUENCE [LARGE SCALE GENOMIC DNA]</scope>
    <source>
        <strain evidence="5 6">DSM 44720</strain>
    </source>
</reference>
<dbReference type="PRINTS" id="PR00033">
    <property type="entry name" value="HTHASNC"/>
</dbReference>
<dbReference type="GO" id="GO:0003700">
    <property type="term" value="F:DNA-binding transcription factor activity"/>
    <property type="evidence" value="ECO:0007669"/>
    <property type="project" value="InterPro"/>
</dbReference>
<dbReference type="AlphaFoldDB" id="A0A2T0TGP2"/>
<dbReference type="SUPFAM" id="SSF48008">
    <property type="entry name" value="GntR ligand-binding domain-like"/>
    <property type="match status" value="1"/>
</dbReference>
<dbReference type="InterPro" id="IPR000485">
    <property type="entry name" value="AsnC-type_HTH_dom"/>
</dbReference>
<dbReference type="Gene3D" id="1.10.10.10">
    <property type="entry name" value="Winged helix-like DNA-binding domain superfamily/Winged helix DNA-binding domain"/>
    <property type="match status" value="1"/>
</dbReference>
<name>A0A2T0TGP2_9PSEU</name>
<evidence type="ECO:0000256" key="3">
    <source>
        <dbReference type="ARBA" id="ARBA00023163"/>
    </source>
</evidence>